<evidence type="ECO:0000313" key="2">
    <source>
        <dbReference type="Proteomes" id="UP001221757"/>
    </source>
</evidence>
<evidence type="ECO:0000313" key="1">
    <source>
        <dbReference type="EMBL" id="KAJ7701508.1"/>
    </source>
</evidence>
<dbReference type="EMBL" id="JARKIE010000017">
    <property type="protein sequence ID" value="KAJ7701508.1"/>
    <property type="molecule type" value="Genomic_DNA"/>
</dbReference>
<sequence>MWGIAFRVRTTRGRAYSSRSNKITDYLRDLSSVTRDPIWRLVMALHSPQRLSILEALDASHVPLDDFSHWRAFLYASDIDAAMENTPTRSHPSWLVLYLAAFKVRTSQHAAGSLMDLSFTHLDAAPPAVQAPLLVLTMMHLARFDLLSPMQRVIDAFLLVPLPQPQNVHFNHLLAAMTAIRHRSSETGENAVKVLRAMETRQLHLWPRTCSKLLEDRYAALQLTAYLRRRTTALGVVPSASQLEAYLRVYAANGAIHDARAYAAAIRGFRRTEGTAEEQASAHAHSVNRAGTLLVRSQPDSASAFQFLTGLVAKTTREGPFRPRPHPSTHPRALLGKRGVDIYDWTAALSVAAHDRTVDAKSLLRLFRRTRPPAAEFRATAASRTVLIRGLLLRREWELAYTVWTRLATSGLPIDEPALAAGLQAATLARRPAEAFALLEKYAARPGALPSATYRLLRPVRITTGLVNALMTALHRILRPDLVFRLWDAMDALYGVRPSPETLRILLAAAQLPHTLDDSFHGQIALLALKNPFRPAAAAAAAPPPPRAALAQSLAALAAAPYRSGVWRARPATHTASHIFLQAALGAPEHRHVAALPPPAHAVRPHAESDSAAPTLRLDMPVAPFVLPLDVPAPGGVAVRAREWHAYVLLLGMTRRAPELARALAWMRALGVRPGARTLGVALAFWGEVSVQPPLIAALAGARGDEYAKLVAWLGEWCARVPDEEAVGRWRGRIARVRAQRRQMAGMERFVEEEHIWADRDLEYKRHE</sequence>
<protein>
    <submittedName>
        <fullName evidence="1">Uncharacterized protein</fullName>
    </submittedName>
</protein>
<name>A0AAD7GMD8_MYCRO</name>
<organism evidence="1 2">
    <name type="scientific">Mycena rosella</name>
    <name type="common">Pink bonnet</name>
    <name type="synonym">Agaricus rosellus</name>
    <dbReference type="NCBI Taxonomy" id="1033263"/>
    <lineage>
        <taxon>Eukaryota</taxon>
        <taxon>Fungi</taxon>
        <taxon>Dikarya</taxon>
        <taxon>Basidiomycota</taxon>
        <taxon>Agaricomycotina</taxon>
        <taxon>Agaricomycetes</taxon>
        <taxon>Agaricomycetidae</taxon>
        <taxon>Agaricales</taxon>
        <taxon>Marasmiineae</taxon>
        <taxon>Mycenaceae</taxon>
        <taxon>Mycena</taxon>
    </lineage>
</organism>
<comment type="caution">
    <text evidence="1">The sequence shown here is derived from an EMBL/GenBank/DDBJ whole genome shotgun (WGS) entry which is preliminary data.</text>
</comment>
<proteinExistence type="predicted"/>
<reference evidence="1" key="1">
    <citation type="submission" date="2023-03" db="EMBL/GenBank/DDBJ databases">
        <title>Massive genome expansion in bonnet fungi (Mycena s.s.) driven by repeated elements and novel gene families across ecological guilds.</title>
        <authorList>
            <consortium name="Lawrence Berkeley National Laboratory"/>
            <person name="Harder C.B."/>
            <person name="Miyauchi S."/>
            <person name="Viragh M."/>
            <person name="Kuo A."/>
            <person name="Thoen E."/>
            <person name="Andreopoulos B."/>
            <person name="Lu D."/>
            <person name="Skrede I."/>
            <person name="Drula E."/>
            <person name="Henrissat B."/>
            <person name="Morin E."/>
            <person name="Kohler A."/>
            <person name="Barry K."/>
            <person name="LaButti K."/>
            <person name="Morin E."/>
            <person name="Salamov A."/>
            <person name="Lipzen A."/>
            <person name="Mereny Z."/>
            <person name="Hegedus B."/>
            <person name="Baldrian P."/>
            <person name="Stursova M."/>
            <person name="Weitz H."/>
            <person name="Taylor A."/>
            <person name="Grigoriev I.V."/>
            <person name="Nagy L.G."/>
            <person name="Martin F."/>
            <person name="Kauserud H."/>
        </authorList>
    </citation>
    <scope>NUCLEOTIDE SEQUENCE</scope>
    <source>
        <strain evidence="1">CBHHK067</strain>
    </source>
</reference>
<dbReference type="InterPro" id="IPR011990">
    <property type="entry name" value="TPR-like_helical_dom_sf"/>
</dbReference>
<dbReference type="AlphaFoldDB" id="A0AAD7GMD8"/>
<dbReference type="Gene3D" id="1.25.40.10">
    <property type="entry name" value="Tetratricopeptide repeat domain"/>
    <property type="match status" value="1"/>
</dbReference>
<gene>
    <name evidence="1" type="ORF">B0H17DRAFT_924330</name>
</gene>
<dbReference type="Proteomes" id="UP001221757">
    <property type="component" value="Unassembled WGS sequence"/>
</dbReference>
<accession>A0AAD7GMD8</accession>
<keyword evidence="2" id="KW-1185">Reference proteome</keyword>